<dbReference type="Pfam" id="PF13590">
    <property type="entry name" value="DUF4136"/>
    <property type="match status" value="1"/>
</dbReference>
<gene>
    <name evidence="3" type="ORF">C9I94_23195</name>
</gene>
<comment type="caution">
    <text evidence="3">The sequence shown here is derived from an EMBL/GenBank/DDBJ whole genome shotgun (WGS) entry which is preliminary data.</text>
</comment>
<dbReference type="Proteomes" id="UP000240481">
    <property type="component" value="Unassembled WGS sequence"/>
</dbReference>
<dbReference type="OrthoDB" id="329837at2"/>
<protein>
    <submittedName>
        <fullName evidence="3">DUF4136 domain-containing protein</fullName>
    </submittedName>
</protein>
<proteinExistence type="predicted"/>
<dbReference type="AlphaFoldDB" id="A0A2T3NTY5"/>
<evidence type="ECO:0000313" key="4">
    <source>
        <dbReference type="Proteomes" id="UP000240481"/>
    </source>
</evidence>
<dbReference type="EMBL" id="PYLZ01000019">
    <property type="protein sequence ID" value="PSW19717.1"/>
    <property type="molecule type" value="Genomic_DNA"/>
</dbReference>
<reference evidence="3 4" key="1">
    <citation type="submission" date="2018-01" db="EMBL/GenBank/DDBJ databases">
        <title>Whole genome sequencing of Histamine producing bacteria.</title>
        <authorList>
            <person name="Butler K."/>
        </authorList>
    </citation>
    <scope>NUCLEOTIDE SEQUENCE [LARGE SCALE GENOMIC DNA]</scope>
    <source>
        <strain evidence="3 4">DSM 24669</strain>
    </source>
</reference>
<dbReference type="InterPro" id="IPR025411">
    <property type="entry name" value="DUF4136"/>
</dbReference>
<feature type="chain" id="PRO_5015469884" evidence="1">
    <location>
        <begin position="25"/>
        <end position="179"/>
    </location>
</feature>
<feature type="domain" description="DUF4136" evidence="2">
    <location>
        <begin position="27"/>
        <end position="178"/>
    </location>
</feature>
<feature type="signal peptide" evidence="1">
    <location>
        <begin position="1"/>
        <end position="24"/>
    </location>
</feature>
<dbReference type="Gene3D" id="3.30.160.670">
    <property type="match status" value="1"/>
</dbReference>
<name>A0A2T3NTY5_9GAMM</name>
<evidence type="ECO:0000256" key="1">
    <source>
        <dbReference type="SAM" id="SignalP"/>
    </source>
</evidence>
<keyword evidence="1" id="KW-0732">Signal</keyword>
<evidence type="ECO:0000259" key="2">
    <source>
        <dbReference type="Pfam" id="PF13590"/>
    </source>
</evidence>
<keyword evidence="4" id="KW-1185">Reference proteome</keyword>
<accession>A0A2T3NTY5</accession>
<sequence>MPIVNNLSTTVLTCALLGSLIGCSADVSTDYDKQTNYAQFKTYQFAAKPDDDSTSLDAARVENAITRELQTHGLTLSSDKPADVTIRHAIQSQSDYQSSGTSFGFGYGFNNVGIGVSTPTQYREYKYGKLIVEMVANNSKQVVWRSVSQRKLKETMSPDDRENFINEQIGEMFKNYPPQ</sequence>
<dbReference type="STRING" id="680026.AB733_19505"/>
<organism evidence="3 4">
    <name type="scientific">Photobacterium swingsii</name>
    <dbReference type="NCBI Taxonomy" id="680026"/>
    <lineage>
        <taxon>Bacteria</taxon>
        <taxon>Pseudomonadati</taxon>
        <taxon>Pseudomonadota</taxon>
        <taxon>Gammaproteobacteria</taxon>
        <taxon>Vibrionales</taxon>
        <taxon>Vibrionaceae</taxon>
        <taxon>Photobacterium</taxon>
    </lineage>
</organism>
<evidence type="ECO:0000313" key="3">
    <source>
        <dbReference type="EMBL" id="PSW19717.1"/>
    </source>
</evidence>